<sequence>MGCGKSKHDVASGNVLQRKKSTLENETEAKNTNNHNLENVSSKVQVEQKGSESVTERGVEDNVSVKEEDIKDPNISTSEGEEKGLKAEEVCRVHKS</sequence>
<feature type="compositionally biased region" description="Polar residues" evidence="1">
    <location>
        <begin position="30"/>
        <end position="45"/>
    </location>
</feature>
<feature type="non-terminal residue" evidence="2">
    <location>
        <position position="1"/>
    </location>
</feature>
<comment type="caution">
    <text evidence="2">The sequence shown here is derived from an EMBL/GenBank/DDBJ whole genome shotgun (WGS) entry which is preliminary data.</text>
</comment>
<keyword evidence="3" id="KW-1185">Reference proteome</keyword>
<organism evidence="2 3">
    <name type="scientific">Mucuna pruriens</name>
    <name type="common">Velvet bean</name>
    <name type="synonym">Dolichos pruriens</name>
    <dbReference type="NCBI Taxonomy" id="157652"/>
    <lineage>
        <taxon>Eukaryota</taxon>
        <taxon>Viridiplantae</taxon>
        <taxon>Streptophyta</taxon>
        <taxon>Embryophyta</taxon>
        <taxon>Tracheophyta</taxon>
        <taxon>Spermatophyta</taxon>
        <taxon>Magnoliopsida</taxon>
        <taxon>eudicotyledons</taxon>
        <taxon>Gunneridae</taxon>
        <taxon>Pentapetalae</taxon>
        <taxon>rosids</taxon>
        <taxon>fabids</taxon>
        <taxon>Fabales</taxon>
        <taxon>Fabaceae</taxon>
        <taxon>Papilionoideae</taxon>
        <taxon>50 kb inversion clade</taxon>
        <taxon>NPAAA clade</taxon>
        <taxon>indigoferoid/millettioid clade</taxon>
        <taxon>Phaseoleae</taxon>
        <taxon>Mucuna</taxon>
    </lineage>
</organism>
<feature type="region of interest" description="Disordered" evidence="1">
    <location>
        <begin position="1"/>
        <end position="96"/>
    </location>
</feature>
<evidence type="ECO:0000256" key="1">
    <source>
        <dbReference type="SAM" id="MobiDB-lite"/>
    </source>
</evidence>
<feature type="compositionally biased region" description="Basic and acidic residues" evidence="1">
    <location>
        <begin position="54"/>
        <end position="72"/>
    </location>
</feature>
<dbReference type="Proteomes" id="UP000257109">
    <property type="component" value="Unassembled WGS sequence"/>
</dbReference>
<name>A0A371ESX4_MUCPR</name>
<dbReference type="EMBL" id="QJKJ01012242">
    <property type="protein sequence ID" value="RDX69142.1"/>
    <property type="molecule type" value="Genomic_DNA"/>
</dbReference>
<evidence type="ECO:0000313" key="2">
    <source>
        <dbReference type="EMBL" id="RDX69142.1"/>
    </source>
</evidence>
<proteinExistence type="predicted"/>
<feature type="compositionally biased region" description="Basic and acidic residues" evidence="1">
    <location>
        <begin position="1"/>
        <end position="10"/>
    </location>
</feature>
<evidence type="ECO:0000313" key="3">
    <source>
        <dbReference type="Proteomes" id="UP000257109"/>
    </source>
</evidence>
<reference evidence="2" key="1">
    <citation type="submission" date="2018-05" db="EMBL/GenBank/DDBJ databases">
        <title>Draft genome of Mucuna pruriens seed.</title>
        <authorList>
            <person name="Nnadi N.E."/>
            <person name="Vos R."/>
            <person name="Hasami M.H."/>
            <person name="Devisetty U.K."/>
            <person name="Aguiy J.C."/>
        </authorList>
    </citation>
    <scope>NUCLEOTIDE SEQUENCE [LARGE SCALE GENOMIC DNA]</scope>
    <source>
        <strain evidence="2">JCA_2017</strain>
    </source>
</reference>
<dbReference type="OrthoDB" id="1436772at2759"/>
<gene>
    <name evidence="2" type="ORF">CR513_51783</name>
</gene>
<dbReference type="AlphaFoldDB" id="A0A371ESX4"/>
<protein>
    <submittedName>
        <fullName evidence="2">Uncharacterized protein</fullName>
    </submittedName>
</protein>
<accession>A0A371ESX4</accession>
<feature type="compositionally biased region" description="Basic and acidic residues" evidence="1">
    <location>
        <begin position="80"/>
        <end position="96"/>
    </location>
</feature>